<dbReference type="AlphaFoldDB" id="X1UKK1"/>
<organism evidence="1">
    <name type="scientific">marine sediment metagenome</name>
    <dbReference type="NCBI Taxonomy" id="412755"/>
    <lineage>
        <taxon>unclassified sequences</taxon>
        <taxon>metagenomes</taxon>
        <taxon>ecological metagenomes</taxon>
    </lineage>
</organism>
<proteinExistence type="predicted"/>
<protein>
    <submittedName>
        <fullName evidence="1">Uncharacterized protein</fullName>
    </submittedName>
</protein>
<sequence>YCKFDNPVPADEEFLLKKRESSLKTFIMTPNEARVEDGLDE</sequence>
<evidence type="ECO:0000313" key="1">
    <source>
        <dbReference type="EMBL" id="GAJ18034.1"/>
    </source>
</evidence>
<gene>
    <name evidence="1" type="ORF">S12H4_63417</name>
</gene>
<accession>X1UKK1</accession>
<name>X1UKK1_9ZZZZ</name>
<reference evidence="1" key="1">
    <citation type="journal article" date="2014" name="Front. Microbiol.">
        <title>High frequency of phylogenetically diverse reductive dehalogenase-homologous genes in deep subseafloor sedimentary metagenomes.</title>
        <authorList>
            <person name="Kawai M."/>
            <person name="Futagami T."/>
            <person name="Toyoda A."/>
            <person name="Takaki Y."/>
            <person name="Nishi S."/>
            <person name="Hori S."/>
            <person name="Arai W."/>
            <person name="Tsubouchi T."/>
            <person name="Morono Y."/>
            <person name="Uchiyama I."/>
            <person name="Ito T."/>
            <person name="Fujiyama A."/>
            <person name="Inagaki F."/>
            <person name="Takami H."/>
        </authorList>
    </citation>
    <scope>NUCLEOTIDE SEQUENCE</scope>
    <source>
        <strain evidence="1">Expedition CK06-06</strain>
    </source>
</reference>
<dbReference type="EMBL" id="BARW01043141">
    <property type="protein sequence ID" value="GAJ18034.1"/>
    <property type="molecule type" value="Genomic_DNA"/>
</dbReference>
<feature type="non-terminal residue" evidence="1">
    <location>
        <position position="41"/>
    </location>
</feature>
<feature type="non-terminal residue" evidence="1">
    <location>
        <position position="1"/>
    </location>
</feature>
<comment type="caution">
    <text evidence="1">The sequence shown here is derived from an EMBL/GenBank/DDBJ whole genome shotgun (WGS) entry which is preliminary data.</text>
</comment>